<feature type="chain" id="PRO_5044247736" description="C1q domain-containing protein" evidence="4">
    <location>
        <begin position="22"/>
        <end position="195"/>
    </location>
</feature>
<dbReference type="PANTHER" id="PTHR22923:SF102">
    <property type="entry name" value="CEREBELLIN 13-RELATED"/>
    <property type="match status" value="1"/>
</dbReference>
<dbReference type="Proteomes" id="UP000694580">
    <property type="component" value="Chromosome 12"/>
</dbReference>
<feature type="signal peptide" evidence="4">
    <location>
        <begin position="1"/>
        <end position="21"/>
    </location>
</feature>
<evidence type="ECO:0000256" key="2">
    <source>
        <dbReference type="ARBA" id="ARBA00022525"/>
    </source>
</evidence>
<gene>
    <name evidence="6" type="primary">LOC114801201</name>
</gene>
<dbReference type="Ensembl" id="ENSDCDT00010047229.1">
    <property type="protein sequence ID" value="ENSDCDP00010037644.1"/>
    <property type="gene ID" value="ENSDCDG00010024510.1"/>
</dbReference>
<comment type="subcellular location">
    <subcellularLocation>
        <location evidence="1">Secreted</location>
    </subcellularLocation>
</comment>
<dbReference type="PRINTS" id="PR00007">
    <property type="entry name" value="COMPLEMNTC1Q"/>
</dbReference>
<dbReference type="InterPro" id="IPR008983">
    <property type="entry name" value="Tumour_necrosis_fac-like_dom"/>
</dbReference>
<accession>A0AAY4CY07</accession>
<reference evidence="6 7" key="1">
    <citation type="submission" date="2020-06" db="EMBL/GenBank/DDBJ databases">
        <authorList>
            <consortium name="Wellcome Sanger Institute Data Sharing"/>
        </authorList>
    </citation>
    <scope>NUCLEOTIDE SEQUENCE [LARGE SCALE GENOMIC DNA]</scope>
</reference>
<keyword evidence="2" id="KW-0964">Secreted</keyword>
<keyword evidence="3 4" id="KW-0732">Signal</keyword>
<evidence type="ECO:0000313" key="6">
    <source>
        <dbReference type="Ensembl" id="ENSDCDP00010037644.1"/>
    </source>
</evidence>
<proteinExistence type="predicted"/>
<organism evidence="6 7">
    <name type="scientific">Denticeps clupeoides</name>
    <name type="common">denticle herring</name>
    <dbReference type="NCBI Taxonomy" id="299321"/>
    <lineage>
        <taxon>Eukaryota</taxon>
        <taxon>Metazoa</taxon>
        <taxon>Chordata</taxon>
        <taxon>Craniata</taxon>
        <taxon>Vertebrata</taxon>
        <taxon>Euteleostomi</taxon>
        <taxon>Actinopterygii</taxon>
        <taxon>Neopterygii</taxon>
        <taxon>Teleostei</taxon>
        <taxon>Clupei</taxon>
        <taxon>Clupeiformes</taxon>
        <taxon>Denticipitoidei</taxon>
        <taxon>Denticipitidae</taxon>
        <taxon>Denticeps</taxon>
    </lineage>
</organism>
<dbReference type="GeneTree" id="ENSGT00950000183116"/>
<feature type="domain" description="C1q" evidence="5">
    <location>
        <begin position="59"/>
        <end position="195"/>
    </location>
</feature>
<evidence type="ECO:0000256" key="4">
    <source>
        <dbReference type="SAM" id="SignalP"/>
    </source>
</evidence>
<dbReference type="PROSITE" id="PS50871">
    <property type="entry name" value="C1Q"/>
    <property type="match status" value="1"/>
</dbReference>
<sequence length="195" mass="21373">KTMRTLLLLVLFCCHTRVGTSSDSTSQKNCENEQSLGALLTKLLTLAEKQTALEIKVSANRPKVAFSASLEGGQNGPFNTATTLVYKNVITNVGNAYNSATGIFTAPQKGVYMFIYHNVVFAAHSSTMSLFKNALKIVSTVEWKSEHDGIDSGSNGVMLLLEQGDQVYIQLWKDSWVYDDANNFTTFSGTLLFPL</sequence>
<dbReference type="SMART" id="SM00110">
    <property type="entry name" value="C1Q"/>
    <property type="match status" value="1"/>
</dbReference>
<name>A0AAY4CY07_9TELE</name>
<dbReference type="Pfam" id="PF00386">
    <property type="entry name" value="C1q"/>
    <property type="match status" value="1"/>
</dbReference>
<keyword evidence="7" id="KW-1185">Reference proteome</keyword>
<dbReference type="Gene3D" id="2.60.120.40">
    <property type="match status" value="1"/>
</dbReference>
<reference evidence="6" key="2">
    <citation type="submission" date="2025-08" db="UniProtKB">
        <authorList>
            <consortium name="Ensembl"/>
        </authorList>
    </citation>
    <scope>IDENTIFICATION</scope>
</reference>
<protein>
    <recommendedName>
        <fullName evidence="5">C1q domain-containing protein</fullName>
    </recommendedName>
</protein>
<dbReference type="GO" id="GO:0005576">
    <property type="term" value="C:extracellular region"/>
    <property type="evidence" value="ECO:0007669"/>
    <property type="project" value="UniProtKB-SubCell"/>
</dbReference>
<reference evidence="6" key="3">
    <citation type="submission" date="2025-09" db="UniProtKB">
        <authorList>
            <consortium name="Ensembl"/>
        </authorList>
    </citation>
    <scope>IDENTIFICATION</scope>
</reference>
<dbReference type="SUPFAM" id="SSF49842">
    <property type="entry name" value="TNF-like"/>
    <property type="match status" value="1"/>
</dbReference>
<dbReference type="PANTHER" id="PTHR22923">
    <property type="entry name" value="CEREBELLIN-RELATED"/>
    <property type="match status" value="1"/>
</dbReference>
<dbReference type="InterPro" id="IPR001073">
    <property type="entry name" value="C1q_dom"/>
</dbReference>
<evidence type="ECO:0000256" key="1">
    <source>
        <dbReference type="ARBA" id="ARBA00004613"/>
    </source>
</evidence>
<evidence type="ECO:0000259" key="5">
    <source>
        <dbReference type="PROSITE" id="PS50871"/>
    </source>
</evidence>
<evidence type="ECO:0000256" key="3">
    <source>
        <dbReference type="ARBA" id="ARBA00022729"/>
    </source>
</evidence>
<evidence type="ECO:0000313" key="7">
    <source>
        <dbReference type="Proteomes" id="UP000694580"/>
    </source>
</evidence>
<dbReference type="InterPro" id="IPR050822">
    <property type="entry name" value="Cerebellin_Synaptic_Org"/>
</dbReference>
<dbReference type="AlphaFoldDB" id="A0AAY4CY07"/>